<keyword evidence="2" id="KW-1185">Reference proteome</keyword>
<dbReference type="AlphaFoldDB" id="A0A6I4LYM8"/>
<accession>A0A6I4LYM8</accession>
<protein>
    <recommendedName>
        <fullName evidence="3">Aminotransferase class V-fold PLP-dependent enzyme</fullName>
    </recommendedName>
</protein>
<name>A0A6I4LYM8_9SPHN</name>
<proteinExistence type="predicted"/>
<comment type="caution">
    <text evidence="1">The sequence shown here is derived from an EMBL/GenBank/DDBJ whole genome shotgun (WGS) entry which is preliminary data.</text>
</comment>
<evidence type="ECO:0008006" key="3">
    <source>
        <dbReference type="Google" id="ProtNLM"/>
    </source>
</evidence>
<dbReference type="OrthoDB" id="8556864at2"/>
<dbReference type="InterPro" id="IPR015421">
    <property type="entry name" value="PyrdxlP-dep_Trfase_major"/>
</dbReference>
<evidence type="ECO:0000313" key="2">
    <source>
        <dbReference type="Proteomes" id="UP000471147"/>
    </source>
</evidence>
<sequence>MSLLDLPTATLMSAGGDDRITLDEQSGLNSYGCAPEPVRAISYSSSTASSISAPAYAHAHAVHHQLRLAVANGESEDAAYTRFLRNARGRIRRVYSLAADVDVAFGASGTDLEYLALAIALQSGQRVTNVVVEVDEVGSGCLFSQAGQYFAARTALGLDVVKGAHLPGFDADLISVETLKTRTDDGPVRQDDEYAQMLLKAASEIIAKGKRPLVHIIHRSKTGIVTPSLSAIDKLISVHGDAVDLVVDACQGRISPDTIQAYLARGASIFMTGSKFIGGPPFSAWALIPARLSARMKSGSIAPAGLAHFFARGDMPTGWIDTDHLLPMRTNFGLLLRLEAGLFELERLLTMPMDRVDAVILAFGKAMRTLADTMPFRLIEGAANDPAAGDHQNGSSPIHPLDRKMLYVIELTDPLATTGQSLSVEQAREVYRGLYTDMTDRFSLPRECLIASEICHLGQPVKCLKDNIGEWAPTLRLSLSAPQVFEMIGLDADRLVERFTADIERIAAKIRLVIATLG</sequence>
<dbReference type="EMBL" id="SDWJ01000002">
    <property type="protein sequence ID" value="MVZ98562.1"/>
    <property type="molecule type" value="Genomic_DNA"/>
</dbReference>
<reference evidence="1 2" key="1">
    <citation type="submission" date="2019-01" db="EMBL/GenBank/DDBJ databases">
        <title>Sphingorhabdus lacus sp.nov., isolated from an oligotrophic freshwater lake.</title>
        <authorList>
            <person name="Park M."/>
        </authorList>
    </citation>
    <scope>NUCLEOTIDE SEQUENCE [LARGE SCALE GENOMIC DNA]</scope>
    <source>
        <strain evidence="1 2">IMCC26285</strain>
    </source>
</reference>
<dbReference type="Gene3D" id="3.40.640.10">
    <property type="entry name" value="Type I PLP-dependent aspartate aminotransferase-like (Major domain)"/>
    <property type="match status" value="1"/>
</dbReference>
<gene>
    <name evidence="1" type="ORF">EUU23_12740</name>
</gene>
<dbReference type="RefSeq" id="WP_160354454.1">
    <property type="nucleotide sequence ID" value="NZ_SDWJ01000002.1"/>
</dbReference>
<organism evidence="1 2">
    <name type="scientific">Sphingorhabdus profundilacus</name>
    <dbReference type="NCBI Taxonomy" id="2509718"/>
    <lineage>
        <taxon>Bacteria</taxon>
        <taxon>Pseudomonadati</taxon>
        <taxon>Pseudomonadota</taxon>
        <taxon>Alphaproteobacteria</taxon>
        <taxon>Sphingomonadales</taxon>
        <taxon>Sphingomonadaceae</taxon>
        <taxon>Sphingorhabdus</taxon>
    </lineage>
</organism>
<evidence type="ECO:0000313" key="1">
    <source>
        <dbReference type="EMBL" id="MVZ98562.1"/>
    </source>
</evidence>
<dbReference type="Proteomes" id="UP000471147">
    <property type="component" value="Unassembled WGS sequence"/>
</dbReference>
<dbReference type="InterPro" id="IPR015424">
    <property type="entry name" value="PyrdxlP-dep_Trfase"/>
</dbReference>
<dbReference type="SUPFAM" id="SSF53383">
    <property type="entry name" value="PLP-dependent transferases"/>
    <property type="match status" value="1"/>
</dbReference>